<dbReference type="AlphaFoldDB" id="A0A9D1TLM7"/>
<evidence type="ECO:0000313" key="4">
    <source>
        <dbReference type="Proteomes" id="UP000824162"/>
    </source>
</evidence>
<evidence type="ECO:0000256" key="1">
    <source>
        <dbReference type="ARBA" id="ARBA00022801"/>
    </source>
</evidence>
<dbReference type="PANTHER" id="PTHR30404:SF0">
    <property type="entry name" value="N-ACETYLMURAMOYL-L-ALANINE AMIDASE AMIC"/>
    <property type="match status" value="1"/>
</dbReference>
<dbReference type="InterPro" id="IPR002508">
    <property type="entry name" value="MurNAc-LAA_cat"/>
</dbReference>
<evidence type="ECO:0000313" key="3">
    <source>
        <dbReference type="EMBL" id="HIV86102.1"/>
    </source>
</evidence>
<dbReference type="Pfam" id="PF01520">
    <property type="entry name" value="Amidase_3"/>
    <property type="match status" value="1"/>
</dbReference>
<reference evidence="3" key="2">
    <citation type="submission" date="2021-04" db="EMBL/GenBank/DDBJ databases">
        <authorList>
            <person name="Gilroy R."/>
        </authorList>
    </citation>
    <scope>NUCLEOTIDE SEQUENCE</scope>
    <source>
        <strain evidence="3">5790</strain>
    </source>
</reference>
<dbReference type="GO" id="GO:0009253">
    <property type="term" value="P:peptidoglycan catabolic process"/>
    <property type="evidence" value="ECO:0007669"/>
    <property type="project" value="InterPro"/>
</dbReference>
<reference evidence="3" key="1">
    <citation type="journal article" date="2021" name="PeerJ">
        <title>Extensive microbial diversity within the chicken gut microbiome revealed by metagenomics and culture.</title>
        <authorList>
            <person name="Gilroy R."/>
            <person name="Ravi A."/>
            <person name="Getino M."/>
            <person name="Pursley I."/>
            <person name="Horton D.L."/>
            <person name="Alikhan N.F."/>
            <person name="Baker D."/>
            <person name="Gharbi K."/>
            <person name="Hall N."/>
            <person name="Watson M."/>
            <person name="Adriaenssens E.M."/>
            <person name="Foster-Nyarko E."/>
            <person name="Jarju S."/>
            <person name="Secka A."/>
            <person name="Antonio M."/>
            <person name="Oren A."/>
            <person name="Chaudhuri R.R."/>
            <person name="La Ragione R."/>
            <person name="Hildebrand F."/>
            <person name="Pallen M.J."/>
        </authorList>
    </citation>
    <scope>NUCLEOTIDE SEQUENCE</scope>
    <source>
        <strain evidence="3">5790</strain>
    </source>
</reference>
<proteinExistence type="predicted"/>
<keyword evidence="1" id="KW-0378">Hydrolase</keyword>
<dbReference type="CDD" id="cd02696">
    <property type="entry name" value="MurNAc-LAA"/>
    <property type="match status" value="1"/>
</dbReference>
<dbReference type="EMBL" id="DXIJ01000100">
    <property type="protein sequence ID" value="HIV86102.1"/>
    <property type="molecule type" value="Genomic_DNA"/>
</dbReference>
<dbReference type="GO" id="GO:0030288">
    <property type="term" value="C:outer membrane-bounded periplasmic space"/>
    <property type="evidence" value="ECO:0007669"/>
    <property type="project" value="TreeGrafter"/>
</dbReference>
<evidence type="ECO:0000259" key="2">
    <source>
        <dbReference type="SMART" id="SM00646"/>
    </source>
</evidence>
<dbReference type="Proteomes" id="UP000824162">
    <property type="component" value="Unassembled WGS sequence"/>
</dbReference>
<dbReference type="GO" id="GO:0008745">
    <property type="term" value="F:N-acetylmuramoyl-L-alanine amidase activity"/>
    <property type="evidence" value="ECO:0007669"/>
    <property type="project" value="InterPro"/>
</dbReference>
<accession>A0A9D1TLM7</accession>
<dbReference type="SUPFAM" id="SSF53187">
    <property type="entry name" value="Zn-dependent exopeptidases"/>
    <property type="match status" value="1"/>
</dbReference>
<organism evidence="3 4">
    <name type="scientific">Candidatus Monoglobus merdigallinarum</name>
    <dbReference type="NCBI Taxonomy" id="2838698"/>
    <lineage>
        <taxon>Bacteria</taxon>
        <taxon>Bacillati</taxon>
        <taxon>Bacillota</taxon>
        <taxon>Clostridia</taxon>
        <taxon>Monoglobales</taxon>
        <taxon>Monoglobaceae</taxon>
        <taxon>Monoglobus</taxon>
    </lineage>
</organism>
<name>A0A9D1TLM7_9FIRM</name>
<comment type="caution">
    <text evidence="3">The sequence shown here is derived from an EMBL/GenBank/DDBJ whole genome shotgun (WGS) entry which is preliminary data.</text>
</comment>
<dbReference type="InterPro" id="IPR050695">
    <property type="entry name" value="N-acetylmuramoyl_amidase_3"/>
</dbReference>
<gene>
    <name evidence="3" type="ORF">H9900_04745</name>
</gene>
<feature type="domain" description="MurNAc-LAA" evidence="2">
    <location>
        <begin position="70"/>
        <end position="180"/>
    </location>
</feature>
<protein>
    <submittedName>
        <fullName evidence="3">N-acetylmuramoyl-L-alanine amidase</fullName>
    </submittedName>
</protein>
<sequence length="189" mass="20326">MAVKIFVDAGHGGTNPGAVGNDVIEERVNLSVATKLAQDLREMGYEVMEYRTDRDENVITPVAADLRKRAAMANEWGADYFISIHTNSSVNPAASGFETYVYRLGSPAAALAESIQESFISALGSKDNGVRQANFSVLRNTDMPAVLVELGYLSNPTEALNLNSPAWQTKAAAAIARGIQNYINQTPTS</sequence>
<dbReference type="SMART" id="SM00646">
    <property type="entry name" value="Ami_3"/>
    <property type="match status" value="1"/>
</dbReference>
<dbReference type="Gene3D" id="3.40.630.40">
    <property type="entry name" value="Zn-dependent exopeptidases"/>
    <property type="match status" value="1"/>
</dbReference>
<dbReference type="PANTHER" id="PTHR30404">
    <property type="entry name" value="N-ACETYLMURAMOYL-L-ALANINE AMIDASE"/>
    <property type="match status" value="1"/>
</dbReference>